<dbReference type="InterPro" id="IPR036345">
    <property type="entry name" value="ExoRNase_PH_dom2_sf"/>
</dbReference>
<name>A0AAF5CTZ8_STRER</name>
<feature type="compositionally biased region" description="Polar residues" evidence="1">
    <location>
        <begin position="316"/>
        <end position="328"/>
    </location>
</feature>
<dbReference type="AlphaFoldDB" id="A0AAF5CTZ8"/>
<evidence type="ECO:0000313" key="2">
    <source>
        <dbReference type="Proteomes" id="UP000035681"/>
    </source>
</evidence>
<protein>
    <submittedName>
        <fullName evidence="3">Ribosomal RNA-processing protein 43</fullName>
    </submittedName>
</protein>
<feature type="region of interest" description="Disordered" evidence="1">
    <location>
        <begin position="291"/>
        <end position="328"/>
    </location>
</feature>
<reference evidence="3" key="1">
    <citation type="submission" date="2024-02" db="UniProtKB">
        <authorList>
            <consortium name="WormBaseParasite"/>
        </authorList>
    </citation>
    <scope>IDENTIFICATION</scope>
</reference>
<evidence type="ECO:0000256" key="1">
    <source>
        <dbReference type="SAM" id="MobiDB-lite"/>
    </source>
</evidence>
<dbReference type="WBParaSite" id="TCONS_00001732.p1">
    <property type="protein sequence ID" value="TCONS_00001732.p1"/>
    <property type="gene ID" value="XLOC_001630"/>
</dbReference>
<feature type="compositionally biased region" description="Basic residues" evidence="1">
    <location>
        <begin position="291"/>
        <end position="300"/>
    </location>
</feature>
<dbReference type="InterPro" id="IPR027408">
    <property type="entry name" value="PNPase/RNase_PH_dom_sf"/>
</dbReference>
<organism evidence="2 3">
    <name type="scientific">Strongyloides stercoralis</name>
    <name type="common">Threadworm</name>
    <dbReference type="NCBI Taxonomy" id="6248"/>
    <lineage>
        <taxon>Eukaryota</taxon>
        <taxon>Metazoa</taxon>
        <taxon>Ecdysozoa</taxon>
        <taxon>Nematoda</taxon>
        <taxon>Chromadorea</taxon>
        <taxon>Rhabditida</taxon>
        <taxon>Tylenchina</taxon>
        <taxon>Panagrolaimomorpha</taxon>
        <taxon>Strongyloidoidea</taxon>
        <taxon>Strongyloididae</taxon>
        <taxon>Strongyloides</taxon>
    </lineage>
</organism>
<proteinExistence type="predicted"/>
<dbReference type="SUPFAM" id="SSF55666">
    <property type="entry name" value="Ribonuclease PH domain 2-like"/>
    <property type="match status" value="1"/>
</dbReference>
<dbReference type="Gene3D" id="3.30.230.70">
    <property type="entry name" value="GHMP Kinase, N-terminal domain"/>
    <property type="match status" value="1"/>
</dbReference>
<sequence>VNKNLIMGENIGVNNLMLKTIHPQKYYSDFLIKGLLPNGREACTFELSQIEINKGNSEEYHGTATVSNSSSYVVGSYDISVRRNVQYPPCFSFDISKSSEKKQKEQDYSLAEIVLIKLTERELLFSFDQLLNSDMVLQFVINSKIKYSGHPVQMLQSCLKTFLASLCTIEFPQLLLEQLAKDDVKITESDLKFEFDETKKFILKDYPVATTFSLFDREEESPLIVYDPPFEIKEFCSTTVAAVVGKNRKILYLSGGGSEVIKIDDLRKFIEDSSKFQETAFAFTTIHCGGKKPNGKKVAKKATPDACPPSVKSVDKSQNSTGAGSVGE</sequence>
<dbReference type="Proteomes" id="UP000035681">
    <property type="component" value="Unplaced"/>
</dbReference>
<accession>A0AAF5CTZ8</accession>
<evidence type="ECO:0000313" key="3">
    <source>
        <dbReference type="WBParaSite" id="TCONS_00001732.p1"/>
    </source>
</evidence>
<keyword evidence="2" id="KW-1185">Reference proteome</keyword>